<comment type="caution">
    <text evidence="1">The sequence shown here is derived from an EMBL/GenBank/DDBJ whole genome shotgun (WGS) entry which is preliminary data.</text>
</comment>
<dbReference type="EMBL" id="JANAWD010000015">
    <property type="protein sequence ID" value="KAJ3491241.1"/>
    <property type="molecule type" value="Genomic_DNA"/>
</dbReference>
<name>A0AAD5YIX5_9APHY</name>
<proteinExistence type="predicted"/>
<dbReference type="Proteomes" id="UP001212997">
    <property type="component" value="Unassembled WGS sequence"/>
</dbReference>
<organism evidence="1 2">
    <name type="scientific">Meripilus lineatus</name>
    <dbReference type="NCBI Taxonomy" id="2056292"/>
    <lineage>
        <taxon>Eukaryota</taxon>
        <taxon>Fungi</taxon>
        <taxon>Dikarya</taxon>
        <taxon>Basidiomycota</taxon>
        <taxon>Agaricomycotina</taxon>
        <taxon>Agaricomycetes</taxon>
        <taxon>Polyporales</taxon>
        <taxon>Meripilaceae</taxon>
        <taxon>Meripilus</taxon>
    </lineage>
</organism>
<evidence type="ECO:0000313" key="1">
    <source>
        <dbReference type="EMBL" id="KAJ3491241.1"/>
    </source>
</evidence>
<keyword evidence="2" id="KW-1185">Reference proteome</keyword>
<dbReference type="AlphaFoldDB" id="A0AAD5YIX5"/>
<protein>
    <submittedName>
        <fullName evidence="1">Uncharacterized protein</fullName>
    </submittedName>
</protein>
<reference evidence="1" key="1">
    <citation type="submission" date="2022-07" db="EMBL/GenBank/DDBJ databases">
        <title>Genome Sequence of Physisporinus lineatus.</title>
        <authorList>
            <person name="Buettner E."/>
        </authorList>
    </citation>
    <scope>NUCLEOTIDE SEQUENCE</scope>
    <source>
        <strain evidence="1">VT162</strain>
    </source>
</reference>
<sequence>MFVFRRNPSSVRIVSPTQRSDCELHPSTPTLDFGGRTCPISWIVRARRRLEPNLGGLRTPPTPGSYKRDGKQPCKLHSSYLIMLIWNVGSLRIIVREELDPNDGDSLPSDGLLPYRVEFHGRFDLCNIYEEAFIRNHIANQHRVGEMLGGQQQGAFFGNCFECAYRTHSTSTSLRSDFVFHYQRDRDYHGFRLRSRTAIPSGYEYRIIAIHGRL</sequence>
<gene>
    <name evidence="1" type="ORF">NLI96_g826</name>
</gene>
<evidence type="ECO:0000313" key="2">
    <source>
        <dbReference type="Proteomes" id="UP001212997"/>
    </source>
</evidence>
<accession>A0AAD5YIX5</accession>